<keyword evidence="2" id="KW-1185">Reference proteome</keyword>
<evidence type="ECO:0000313" key="1">
    <source>
        <dbReference type="EMBL" id="EAA25538.1"/>
    </source>
</evidence>
<dbReference type="AlphaFoldDB" id="Q7PBE5"/>
<comment type="caution">
    <text evidence="1">The sequence shown here is derived from an EMBL/GenBank/DDBJ whole genome shotgun (WGS) entry which is preliminary data.</text>
</comment>
<organism evidence="1 2">
    <name type="scientific">Rickettsia sibirica (strain ATCC VR-151 / 246)</name>
    <dbReference type="NCBI Taxonomy" id="272951"/>
    <lineage>
        <taxon>Bacteria</taxon>
        <taxon>Pseudomonadati</taxon>
        <taxon>Pseudomonadota</taxon>
        <taxon>Alphaproteobacteria</taxon>
        <taxon>Rickettsiales</taxon>
        <taxon>Rickettsiaceae</taxon>
        <taxon>Rickettsieae</taxon>
        <taxon>Rickettsia</taxon>
        <taxon>spotted fever group</taxon>
        <taxon>Rickettsia sibirica subgroup</taxon>
    </lineage>
</organism>
<evidence type="ECO:0000313" key="2">
    <source>
        <dbReference type="Proteomes" id="UP000004455"/>
    </source>
</evidence>
<dbReference type="EMBL" id="AABW01000001">
    <property type="protein sequence ID" value="EAA25538.1"/>
    <property type="molecule type" value="Genomic_DNA"/>
</dbReference>
<gene>
    <name evidence="1" type="ORF">rsib_orf288</name>
</gene>
<accession>Q7PBE5</accession>
<dbReference type="Proteomes" id="UP000004455">
    <property type="component" value="Unassembled WGS sequence"/>
</dbReference>
<sequence length="181" mass="21199">MQKYLEYPYEYNTAIDKSEFLGSVDSYYNYSCDNINYILIKQSFINKINMLKSENIQKSDKAPKVISEDTFFRPYGLPSYSIYYMDDGTTIYRESESPYYYDKVKIDNQEVTKGTDKFLGKYRGFDCYGTMSKKIYNTFDKSKVTSFVSALKKGIIYHKHGVTGVKLIKENAFKAKWDCDD</sequence>
<name>Q7PBE5_RICS2</name>
<dbReference type="HOGENOM" id="CLU_1487979_0_0_5"/>
<reference evidence="1" key="1">
    <citation type="submission" date="2003-02" db="EMBL/GenBank/DDBJ databases">
        <authorList>
            <person name="Malek J.A."/>
            <person name="Eremeeva M.E."/>
            <person name="Dasch G.A."/>
        </authorList>
    </citation>
    <scope>NUCLEOTIDE SEQUENCE [LARGE SCALE GENOMIC DNA]</scope>
    <source>
        <strain evidence="1">246</strain>
    </source>
</reference>
<protein>
    <submittedName>
        <fullName evidence="1">Uncharacterized protein</fullName>
    </submittedName>
</protein>
<proteinExistence type="predicted"/>